<dbReference type="InterPro" id="IPR021959">
    <property type="entry name" value="DUF3576"/>
</dbReference>
<proteinExistence type="predicted"/>
<gene>
    <name evidence="1" type="ORF">METZ01_LOCUS352344</name>
</gene>
<dbReference type="Pfam" id="PF12100">
    <property type="entry name" value="DUF3576"/>
    <property type="match status" value="1"/>
</dbReference>
<dbReference type="EMBL" id="UINC01123186">
    <property type="protein sequence ID" value="SVC99490.1"/>
    <property type="molecule type" value="Genomic_DNA"/>
</dbReference>
<dbReference type="AlphaFoldDB" id="A0A382RPX7"/>
<accession>A0A382RPX7</accession>
<evidence type="ECO:0000313" key="1">
    <source>
        <dbReference type="EMBL" id="SVC99490.1"/>
    </source>
</evidence>
<dbReference type="PROSITE" id="PS51257">
    <property type="entry name" value="PROKAR_LIPOPROTEIN"/>
    <property type="match status" value="1"/>
</dbReference>
<evidence type="ECO:0008006" key="2">
    <source>
        <dbReference type="Google" id="ProtNLM"/>
    </source>
</evidence>
<organism evidence="1">
    <name type="scientific">marine metagenome</name>
    <dbReference type="NCBI Taxonomy" id="408172"/>
    <lineage>
        <taxon>unclassified sequences</taxon>
        <taxon>metagenomes</taxon>
        <taxon>ecological metagenomes</taxon>
    </lineage>
</organism>
<name>A0A382RPX7_9ZZZZ</name>
<protein>
    <recommendedName>
        <fullName evidence="2">DUF3576 domain-containing protein</fullName>
    </recommendedName>
</protein>
<sequence length="190" mass="21544">MISKINTIFRVLAIILLILPMLSSCGALQYRPVKAKDYPPEPEKRIKKNIEEGRGIRLFKNRKKGGTFDFASSNALWRASLDTISFMPLLTADYGGGIIVTDWFNSTNDENQSIKISIQFLSNEIRSDALEIKVFKKKCEINKNCKIVSSEGKLNNELKLAILKKAAIFEKGNITKTKQPYRIQKTNTDK</sequence>
<reference evidence="1" key="1">
    <citation type="submission" date="2018-05" db="EMBL/GenBank/DDBJ databases">
        <authorList>
            <person name="Lanie J.A."/>
            <person name="Ng W.-L."/>
            <person name="Kazmierczak K.M."/>
            <person name="Andrzejewski T.M."/>
            <person name="Davidsen T.M."/>
            <person name="Wayne K.J."/>
            <person name="Tettelin H."/>
            <person name="Glass J.I."/>
            <person name="Rusch D."/>
            <person name="Podicherti R."/>
            <person name="Tsui H.-C.T."/>
            <person name="Winkler M.E."/>
        </authorList>
    </citation>
    <scope>NUCLEOTIDE SEQUENCE</scope>
</reference>